<dbReference type="AlphaFoldDB" id="A0A2T5LYE7"/>
<dbReference type="OrthoDB" id="5419162at2759"/>
<organism evidence="1 2">
    <name type="scientific">Aspergillus ochraceoroseus IBT 24754</name>
    <dbReference type="NCBI Taxonomy" id="1392256"/>
    <lineage>
        <taxon>Eukaryota</taxon>
        <taxon>Fungi</taxon>
        <taxon>Dikarya</taxon>
        <taxon>Ascomycota</taxon>
        <taxon>Pezizomycotina</taxon>
        <taxon>Eurotiomycetes</taxon>
        <taxon>Eurotiomycetidae</taxon>
        <taxon>Eurotiales</taxon>
        <taxon>Aspergillaceae</taxon>
        <taxon>Aspergillus</taxon>
        <taxon>Aspergillus subgen. Nidulantes</taxon>
    </lineage>
</organism>
<proteinExistence type="predicted"/>
<reference evidence="1 2" key="1">
    <citation type="journal article" date="2018" name="Proc. Natl. Acad. Sci. U.S.A.">
        <title>Linking secondary metabolites to gene clusters through genome sequencing of six diverse Aspergillus species.</title>
        <authorList>
            <person name="Kaerboelling I."/>
            <person name="Vesth T.C."/>
            <person name="Frisvad J.C."/>
            <person name="Nybo J.L."/>
            <person name="Theobald S."/>
            <person name="Kuo A."/>
            <person name="Bowyer P."/>
            <person name="Matsuda Y."/>
            <person name="Mondo S."/>
            <person name="Lyhne E.K."/>
            <person name="Kogle M.E."/>
            <person name="Clum A."/>
            <person name="Lipzen A."/>
            <person name="Salamov A."/>
            <person name="Ngan C.Y."/>
            <person name="Daum C."/>
            <person name="Chiniquy J."/>
            <person name="Barry K."/>
            <person name="LaButti K."/>
            <person name="Haridas S."/>
            <person name="Simmons B.A."/>
            <person name="Magnuson J.K."/>
            <person name="Mortensen U.H."/>
            <person name="Larsen T.O."/>
            <person name="Grigoriev I.V."/>
            <person name="Baker S.E."/>
            <person name="Andersen M.R."/>
        </authorList>
    </citation>
    <scope>NUCLEOTIDE SEQUENCE [LARGE SCALE GENOMIC DNA]</scope>
    <source>
        <strain evidence="1 2">IBT 24754</strain>
    </source>
</reference>
<accession>A0A2T5LYE7</accession>
<dbReference type="GeneID" id="63809402"/>
<evidence type="ECO:0000313" key="1">
    <source>
        <dbReference type="EMBL" id="PTU21301.1"/>
    </source>
</evidence>
<comment type="caution">
    <text evidence="1">The sequence shown here is derived from an EMBL/GenBank/DDBJ whole genome shotgun (WGS) entry which is preliminary data.</text>
</comment>
<dbReference type="Proteomes" id="UP000244073">
    <property type="component" value="Unassembled WGS sequence"/>
</dbReference>
<dbReference type="RefSeq" id="XP_040752693.1">
    <property type="nucleotide sequence ID" value="XM_040892520.1"/>
</dbReference>
<protein>
    <submittedName>
        <fullName evidence="1">Uncharacterized protein</fullName>
    </submittedName>
</protein>
<dbReference type="EMBL" id="MSFN02000003">
    <property type="protein sequence ID" value="PTU21301.1"/>
    <property type="molecule type" value="Genomic_DNA"/>
</dbReference>
<sequence length="183" mass="20585">MDHSTNKMTMSRQCAPKEILKKELSSREYSLFEEWAPDTLKTYSASIPPPATQTEDHQRQTISPVNVQGYPNSPRRMQMRSSSLFEEWKALALRGTDKLKTGSISPFTPKDTNVMGGSCFAMEGKGSMRNYARDGENDEIGPTNERCPRYPGANKKCEGFSIGKSMRYIYQKGSNRLIPCPAD</sequence>
<dbReference type="VEuPathDB" id="FungiDB:P175DRAFT_0179692"/>
<evidence type="ECO:0000313" key="2">
    <source>
        <dbReference type="Proteomes" id="UP000244073"/>
    </source>
</evidence>
<name>A0A2T5LYE7_9EURO</name>
<gene>
    <name evidence="1" type="ORF">P175DRAFT_0179692</name>
</gene>